<dbReference type="PANTHER" id="PTHR10083">
    <property type="entry name" value="KUNITZ-TYPE PROTEASE INHIBITOR-RELATED"/>
    <property type="match status" value="1"/>
</dbReference>
<feature type="domain" description="BPTI/Kunitz inhibitor" evidence="7">
    <location>
        <begin position="34"/>
        <end position="87"/>
    </location>
</feature>
<dbReference type="AlphaFoldDB" id="V5HBP0"/>
<keyword evidence="5" id="KW-1015">Disulfide bond</keyword>
<keyword evidence="3" id="KW-0646">Protease inhibitor</keyword>
<dbReference type="GO" id="GO:0005615">
    <property type="term" value="C:extracellular space"/>
    <property type="evidence" value="ECO:0007669"/>
    <property type="project" value="TreeGrafter"/>
</dbReference>
<dbReference type="Gene3D" id="4.10.410.10">
    <property type="entry name" value="Pancreatic trypsin inhibitor Kunitz domain"/>
    <property type="match status" value="2"/>
</dbReference>
<organism evidence="8">
    <name type="scientific">Ixodes ricinus</name>
    <name type="common">Common tick</name>
    <name type="synonym">Acarus ricinus</name>
    <dbReference type="NCBI Taxonomy" id="34613"/>
    <lineage>
        <taxon>Eukaryota</taxon>
        <taxon>Metazoa</taxon>
        <taxon>Ecdysozoa</taxon>
        <taxon>Arthropoda</taxon>
        <taxon>Chelicerata</taxon>
        <taxon>Arachnida</taxon>
        <taxon>Acari</taxon>
        <taxon>Parasitiformes</taxon>
        <taxon>Ixodida</taxon>
        <taxon>Ixodoidea</taxon>
        <taxon>Ixodidae</taxon>
        <taxon>Ixodinae</taxon>
        <taxon>Ixodes</taxon>
    </lineage>
</organism>
<dbReference type="PANTHER" id="PTHR10083:SF217">
    <property type="entry name" value="BOOPHILIN-H2"/>
    <property type="match status" value="1"/>
</dbReference>
<proteinExistence type="evidence at transcript level"/>
<dbReference type="SMART" id="SM00131">
    <property type="entry name" value="KU"/>
    <property type="match status" value="2"/>
</dbReference>
<sequence>MISVNMKIKYLCIFIPAALGFSECGTSENNTDVCKMNPPYEPGRAIIPGWFYNGSIDLCLYYEFGAVSAENKMANRFSSLSDCSKTCRRHVPSFCFDTPKGNERVEHPTKWTYNSTSGKCVRLYWNAVTTEDSNVFDKEADCLDICRDSRLSVLAHSYLLIWNAREMAPDIIGTIALAKLAILIANTFAKRETTHS</sequence>
<dbReference type="InterPro" id="IPR036880">
    <property type="entry name" value="Kunitz_BPTI_sf"/>
</dbReference>
<evidence type="ECO:0000256" key="1">
    <source>
        <dbReference type="ARBA" id="ARBA00004613"/>
    </source>
</evidence>
<feature type="chain" id="PRO_5004734844" evidence="6">
    <location>
        <begin position="21"/>
        <end position="196"/>
    </location>
</feature>
<evidence type="ECO:0000256" key="3">
    <source>
        <dbReference type="ARBA" id="ARBA00022690"/>
    </source>
</evidence>
<feature type="signal peptide" evidence="6">
    <location>
        <begin position="1"/>
        <end position="20"/>
    </location>
</feature>
<dbReference type="InterPro" id="IPR050098">
    <property type="entry name" value="TFPI/VKTCI-like"/>
</dbReference>
<evidence type="ECO:0000256" key="6">
    <source>
        <dbReference type="SAM" id="SignalP"/>
    </source>
</evidence>
<evidence type="ECO:0000313" key="8">
    <source>
        <dbReference type="EMBL" id="JAB70588.1"/>
    </source>
</evidence>
<dbReference type="PROSITE" id="PS50279">
    <property type="entry name" value="BPTI_KUNITZ_2"/>
    <property type="match status" value="1"/>
</dbReference>
<evidence type="ECO:0000256" key="5">
    <source>
        <dbReference type="ARBA" id="ARBA00023157"/>
    </source>
</evidence>
<name>V5HBP0_IXORI</name>
<dbReference type="Pfam" id="PF00014">
    <property type="entry name" value="Kunitz_BPTI"/>
    <property type="match status" value="2"/>
</dbReference>
<protein>
    <submittedName>
        <fullName evidence="8">Putative tick kunitz 99</fullName>
    </submittedName>
</protein>
<accession>V5HBP0</accession>
<evidence type="ECO:0000256" key="4">
    <source>
        <dbReference type="ARBA" id="ARBA00022900"/>
    </source>
</evidence>
<keyword evidence="6" id="KW-0732">Signal</keyword>
<evidence type="ECO:0000256" key="2">
    <source>
        <dbReference type="ARBA" id="ARBA00022525"/>
    </source>
</evidence>
<dbReference type="GO" id="GO:0004867">
    <property type="term" value="F:serine-type endopeptidase inhibitor activity"/>
    <property type="evidence" value="ECO:0007669"/>
    <property type="project" value="UniProtKB-KW"/>
</dbReference>
<keyword evidence="4" id="KW-0722">Serine protease inhibitor</keyword>
<dbReference type="EMBL" id="GANP01013880">
    <property type="protein sequence ID" value="JAB70588.1"/>
    <property type="molecule type" value="mRNA"/>
</dbReference>
<dbReference type="InterPro" id="IPR002223">
    <property type="entry name" value="Kunitz_BPTI"/>
</dbReference>
<evidence type="ECO:0000259" key="7">
    <source>
        <dbReference type="PROSITE" id="PS50279"/>
    </source>
</evidence>
<dbReference type="SUPFAM" id="SSF57362">
    <property type="entry name" value="BPTI-like"/>
    <property type="match status" value="2"/>
</dbReference>
<reference evidence="8" key="1">
    <citation type="journal article" date="2015" name="Sci. Rep.">
        <title>Tissue- and time-dependent transcription in Ixodes ricinus salivary glands and midguts when blood feeding on the vertebrate host.</title>
        <authorList>
            <person name="Kotsyfakis M."/>
            <person name="Schwarz A."/>
            <person name="Erhart J."/>
            <person name="Ribeiro J.M."/>
        </authorList>
    </citation>
    <scope>NUCLEOTIDE SEQUENCE</scope>
    <source>
        <tissue evidence="8">Salivary gland and midgut</tissue>
    </source>
</reference>
<comment type="subcellular location">
    <subcellularLocation>
        <location evidence="1">Secreted</location>
    </subcellularLocation>
</comment>
<keyword evidence="2" id="KW-0964">Secreted</keyword>